<sequence length="345" mass="39498">MSKNCLVKKILAILVFGFVPFNVCVSASNRLEGQKTQKVATNPSFKKTAGNTTSKISPMPSFKSVLQSSPEPQSPLLTQEQIQQIEALLKEVGLEEEAYEMRGIKNAGDFIRIIEKLVRLIGEQKGTLIDLAGTNVKLNSELGELEATNRRLDSELSDLKKKFNETSDQNTLHTKIQELNEKNGQLMAQLQNSEAEVLELKRKNEQLNNENSQLKTQLDELQNSNEQLLNKIDNQTQELNEKNDQLKTQLDELQSSEKKVLVLNDKVGLLELKYKSELKGWLQQELQKLEESFSSMQLVQKEGFSQDVKESNVNRMRFLFLQQLQVQRKFLLKCYDLRKSIYFEG</sequence>
<dbReference type="EMBL" id="AP027924">
    <property type="protein sequence ID" value="BED91576.1"/>
    <property type="molecule type" value="Genomic_DNA"/>
</dbReference>
<feature type="chain" id="PRO_5041405877" description="Chromosome partition protein Smc" evidence="2">
    <location>
        <begin position="28"/>
        <end position="345"/>
    </location>
</feature>
<dbReference type="Gene3D" id="1.10.287.1490">
    <property type="match status" value="1"/>
</dbReference>
<dbReference type="KEGG" id="ips:CfP315_0075"/>
<feature type="signal peptide" evidence="2">
    <location>
        <begin position="1"/>
        <end position="27"/>
    </location>
</feature>
<reference evidence="3" key="1">
    <citation type="journal article" date="2023" name="ISME J.">
        <title>Emergence of putative energy parasites within Clostridia revealed by genome analysis of a novel endosymbiotic clade.</title>
        <authorList>
            <person name="Takahashi K."/>
            <person name="Kuwahara H."/>
            <person name="Horikawa Y."/>
            <person name="Izawa K."/>
            <person name="Kato D."/>
            <person name="Inagaki T."/>
            <person name="Yuki M."/>
            <person name="Ohkuma M."/>
            <person name="Hongoh Y."/>
        </authorList>
    </citation>
    <scope>NUCLEOTIDE SEQUENCE</scope>
    <source>
        <strain evidence="3">CfP3-15</strain>
    </source>
</reference>
<keyword evidence="1" id="KW-0175">Coiled coil</keyword>
<dbReference type="Proteomes" id="UP001337580">
    <property type="component" value="Chromosome"/>
</dbReference>
<organism evidence="3">
    <name type="scientific">Candidatus Improbicoccus pseudotrichonymphae</name>
    <dbReference type="NCBI Taxonomy" id="3033792"/>
    <lineage>
        <taxon>Bacteria</taxon>
        <taxon>Bacillati</taxon>
        <taxon>Bacillota</taxon>
        <taxon>Clostridia</taxon>
        <taxon>Candidatus Improbicoccus</taxon>
    </lineage>
</organism>
<evidence type="ECO:0000313" key="3">
    <source>
        <dbReference type="EMBL" id="BED91576.1"/>
    </source>
</evidence>
<evidence type="ECO:0000256" key="1">
    <source>
        <dbReference type="SAM" id="Coils"/>
    </source>
</evidence>
<dbReference type="AlphaFoldDB" id="A0AA48HUG8"/>
<proteinExistence type="predicted"/>
<name>A0AA48HUG8_9FIRM</name>
<evidence type="ECO:0000256" key="2">
    <source>
        <dbReference type="SAM" id="SignalP"/>
    </source>
</evidence>
<protein>
    <recommendedName>
        <fullName evidence="4">Chromosome partition protein Smc</fullName>
    </recommendedName>
</protein>
<evidence type="ECO:0008006" key="4">
    <source>
        <dbReference type="Google" id="ProtNLM"/>
    </source>
</evidence>
<feature type="coiled-coil region" evidence="1">
    <location>
        <begin position="135"/>
        <end position="259"/>
    </location>
</feature>
<accession>A0AA48HUG8</accession>
<keyword evidence="2" id="KW-0732">Signal</keyword>
<gene>
    <name evidence="3" type="ORF">CfP315_0075</name>
</gene>